<comment type="subcellular location">
    <subcellularLocation>
        <location evidence="1">Membrane</location>
        <topology evidence="1">Multi-pass membrane protein</topology>
    </subcellularLocation>
</comment>
<dbReference type="InterPro" id="IPR052165">
    <property type="entry name" value="Membrane_assoc_protease"/>
</dbReference>
<evidence type="ECO:0000256" key="1">
    <source>
        <dbReference type="ARBA" id="ARBA00004141"/>
    </source>
</evidence>
<dbReference type="SUPFAM" id="SSF52096">
    <property type="entry name" value="ClpP/crotonase"/>
    <property type="match status" value="1"/>
</dbReference>
<keyword evidence="3 5" id="KW-1133">Transmembrane helix</keyword>
<evidence type="ECO:0000313" key="11">
    <source>
        <dbReference type="Proteomes" id="UP000295066"/>
    </source>
</evidence>
<evidence type="ECO:0000256" key="2">
    <source>
        <dbReference type="ARBA" id="ARBA00022692"/>
    </source>
</evidence>
<sequence length="448" mass="46382">MNRKIRTCWGAFFAAFLLFLLPVPAAAFVLAASLEGTVGISMEKFAGDVLDRAAREEAAMVVFRLDTPGGLVSSMRGITAAILESKVPVVVWVSPSGARAASAGAFILQAAHVAAMAPGTNVGAAQPVMASGKDAPDTDMKKKITNDLAAQIRSLAQLKKRNADVAEKMVTESLSITAEEALSLGVVDLVASDVESLLLGLRGREVAVGTRTVYLDPPSGPPVEVSMSLRERILQFISSPDIAYLLLTAGVLAIIFEVMSPGGFVLGTAGAVMVLLGAFGLRMLPFNWAGIILLVAGVGVLVLDLLVGGIGVLSLFGLAALVTGGLILFRAPGGELLNVSMSFIAGMSIALGLFFFAALYLVLRSLKRKTSSGREGMIGMEAEVVEDLAPVGLVKCRGEIWRARSGDGASIPRGRTGSVAAVQGMTLVIEEDGGKVLPAGGSSEKTAD</sequence>
<dbReference type="OrthoDB" id="9806253at2"/>
<feature type="domain" description="NfeD-like C-terminal" evidence="7">
    <location>
        <begin position="375"/>
        <end position="430"/>
    </location>
</feature>
<dbReference type="GO" id="GO:0006508">
    <property type="term" value="P:proteolysis"/>
    <property type="evidence" value="ECO:0007669"/>
    <property type="project" value="UniProtKB-KW"/>
</dbReference>
<evidence type="ECO:0000259" key="9">
    <source>
        <dbReference type="Pfam" id="PF25145"/>
    </source>
</evidence>
<evidence type="ECO:0000256" key="6">
    <source>
        <dbReference type="SAM" id="SignalP"/>
    </source>
</evidence>
<keyword evidence="10" id="KW-0378">Hydrolase</keyword>
<dbReference type="Pfam" id="PF01957">
    <property type="entry name" value="NfeD"/>
    <property type="match status" value="1"/>
</dbReference>
<accession>A0A4R8M2J5</accession>
<evidence type="ECO:0000256" key="5">
    <source>
        <dbReference type="SAM" id="Phobius"/>
    </source>
</evidence>
<evidence type="ECO:0000256" key="4">
    <source>
        <dbReference type="ARBA" id="ARBA00023136"/>
    </source>
</evidence>
<dbReference type="Gene3D" id="3.90.226.10">
    <property type="entry name" value="2-enoyl-CoA Hydratase, Chain A, domain 1"/>
    <property type="match status" value="1"/>
</dbReference>
<dbReference type="Gene3D" id="2.40.50.140">
    <property type="entry name" value="Nucleic acid-binding proteins"/>
    <property type="match status" value="1"/>
</dbReference>
<dbReference type="PANTHER" id="PTHR33507:SF4">
    <property type="entry name" value="NODULATION COMPETITIVENESS PROTEIN NFED"/>
    <property type="match status" value="1"/>
</dbReference>
<feature type="chain" id="PRO_5020300869" evidence="6">
    <location>
        <begin position="26"/>
        <end position="448"/>
    </location>
</feature>
<name>A0A4R8M2J5_9BACT</name>
<dbReference type="InterPro" id="IPR002810">
    <property type="entry name" value="NfeD-like_C"/>
</dbReference>
<dbReference type="Proteomes" id="UP000295066">
    <property type="component" value="Unassembled WGS sequence"/>
</dbReference>
<dbReference type="AlphaFoldDB" id="A0A4R8M2J5"/>
<dbReference type="PANTHER" id="PTHR33507">
    <property type="entry name" value="INNER MEMBRANE PROTEIN YBBJ"/>
    <property type="match status" value="1"/>
</dbReference>
<feature type="transmembrane region" description="Helical" evidence="5">
    <location>
        <begin position="310"/>
        <end position="329"/>
    </location>
</feature>
<proteinExistence type="predicted"/>
<dbReference type="Pfam" id="PF24961">
    <property type="entry name" value="NfeD_membrane"/>
    <property type="match status" value="1"/>
</dbReference>
<keyword evidence="2 5" id="KW-0812">Transmembrane</keyword>
<dbReference type="InterPro" id="IPR029045">
    <property type="entry name" value="ClpP/crotonase-like_dom_sf"/>
</dbReference>
<dbReference type="CDD" id="cd07020">
    <property type="entry name" value="Clp_protease_NfeD_1"/>
    <property type="match status" value="1"/>
</dbReference>
<dbReference type="EMBL" id="SORI01000017">
    <property type="protein sequence ID" value="TDY56763.1"/>
    <property type="molecule type" value="Genomic_DNA"/>
</dbReference>
<keyword evidence="10" id="KW-0645">Protease</keyword>
<feature type="transmembrane region" description="Helical" evidence="5">
    <location>
        <begin position="286"/>
        <end position="303"/>
    </location>
</feature>
<dbReference type="InterPro" id="IPR012340">
    <property type="entry name" value="NA-bd_OB-fold"/>
</dbReference>
<protein>
    <submittedName>
        <fullName evidence="10">Membrane-bound serine protease (ClpP class)</fullName>
    </submittedName>
</protein>
<keyword evidence="11" id="KW-1185">Reference proteome</keyword>
<feature type="transmembrane region" description="Helical" evidence="5">
    <location>
        <begin position="233"/>
        <end position="256"/>
    </location>
</feature>
<keyword evidence="6" id="KW-0732">Signal</keyword>
<organism evidence="10 11">
    <name type="scientific">Aminivibrio pyruvatiphilus</name>
    <dbReference type="NCBI Taxonomy" id="1005740"/>
    <lineage>
        <taxon>Bacteria</taxon>
        <taxon>Thermotogati</taxon>
        <taxon>Synergistota</taxon>
        <taxon>Synergistia</taxon>
        <taxon>Synergistales</taxon>
        <taxon>Aminobacteriaceae</taxon>
        <taxon>Aminivibrio</taxon>
    </lineage>
</organism>
<dbReference type="InterPro" id="IPR056738">
    <property type="entry name" value="NfeD1b_N"/>
</dbReference>
<dbReference type="SUPFAM" id="SSF141322">
    <property type="entry name" value="NfeD domain-like"/>
    <property type="match status" value="1"/>
</dbReference>
<dbReference type="InterPro" id="IPR056739">
    <property type="entry name" value="NfeD_membrane"/>
</dbReference>
<evidence type="ECO:0000259" key="8">
    <source>
        <dbReference type="Pfam" id="PF24961"/>
    </source>
</evidence>
<feature type="transmembrane region" description="Helical" evidence="5">
    <location>
        <begin position="341"/>
        <end position="363"/>
    </location>
</feature>
<feature type="domain" description="NfeD integral membrane" evidence="8">
    <location>
        <begin position="242"/>
        <end position="357"/>
    </location>
</feature>
<gene>
    <name evidence="10" type="ORF">C8D99_11766</name>
</gene>
<feature type="domain" description="NfeD1b N-terminal" evidence="9">
    <location>
        <begin position="33"/>
        <end position="180"/>
    </location>
</feature>
<keyword evidence="4 5" id="KW-0472">Membrane</keyword>
<dbReference type="RefSeq" id="WP_133958470.1">
    <property type="nucleotide sequence ID" value="NZ_SORI01000017.1"/>
</dbReference>
<feature type="signal peptide" evidence="6">
    <location>
        <begin position="1"/>
        <end position="25"/>
    </location>
</feature>
<feature type="transmembrane region" description="Helical" evidence="5">
    <location>
        <begin position="263"/>
        <end position="280"/>
    </location>
</feature>
<dbReference type="GO" id="GO:0008233">
    <property type="term" value="F:peptidase activity"/>
    <property type="evidence" value="ECO:0007669"/>
    <property type="project" value="UniProtKB-KW"/>
</dbReference>
<evidence type="ECO:0000256" key="3">
    <source>
        <dbReference type="ARBA" id="ARBA00022989"/>
    </source>
</evidence>
<reference evidence="10 11" key="1">
    <citation type="submission" date="2019-03" db="EMBL/GenBank/DDBJ databases">
        <title>Genomic Encyclopedia of Type Strains, Phase IV (KMG-IV): sequencing the most valuable type-strain genomes for metagenomic binning, comparative biology and taxonomic classification.</title>
        <authorList>
            <person name="Goeker M."/>
        </authorList>
    </citation>
    <scope>NUCLEOTIDE SEQUENCE [LARGE SCALE GENOMIC DNA]</scope>
    <source>
        <strain evidence="10 11">DSM 25964</strain>
    </source>
</reference>
<evidence type="ECO:0000259" key="7">
    <source>
        <dbReference type="Pfam" id="PF01957"/>
    </source>
</evidence>
<dbReference type="Pfam" id="PF25145">
    <property type="entry name" value="NfeD1b_N"/>
    <property type="match status" value="1"/>
</dbReference>
<evidence type="ECO:0000313" key="10">
    <source>
        <dbReference type="EMBL" id="TDY56763.1"/>
    </source>
</evidence>
<comment type="caution">
    <text evidence="10">The sequence shown here is derived from an EMBL/GenBank/DDBJ whole genome shotgun (WGS) entry which is preliminary data.</text>
</comment>
<dbReference type="GO" id="GO:0016020">
    <property type="term" value="C:membrane"/>
    <property type="evidence" value="ECO:0007669"/>
    <property type="project" value="UniProtKB-SubCell"/>
</dbReference>